<dbReference type="PANTHER" id="PTHR37534:SF46">
    <property type="entry name" value="ZN(II)2CYS6 TRANSCRIPTION FACTOR (EUROFUNG)"/>
    <property type="match status" value="1"/>
</dbReference>
<dbReference type="HOGENOM" id="CLU_604159_0_0_1"/>
<dbReference type="AlphaFoldDB" id="A0A0D1ZKL5"/>
<keyword evidence="2" id="KW-0539">Nucleus</keyword>
<dbReference type="GeneID" id="27320056"/>
<dbReference type="EMBL" id="KN847521">
    <property type="protein sequence ID" value="KIV94444.1"/>
    <property type="molecule type" value="Genomic_DNA"/>
</dbReference>
<evidence type="ECO:0000256" key="2">
    <source>
        <dbReference type="ARBA" id="ARBA00023242"/>
    </source>
</evidence>
<proteinExistence type="predicted"/>
<reference evidence="3 4" key="1">
    <citation type="submission" date="2015-01" db="EMBL/GenBank/DDBJ databases">
        <title>The Genome Sequence of Exophiala mesophila CBS40295.</title>
        <authorList>
            <consortium name="The Broad Institute Genomics Platform"/>
            <person name="Cuomo C."/>
            <person name="de Hoog S."/>
            <person name="Gorbushina A."/>
            <person name="Stielow B."/>
            <person name="Teixiera M."/>
            <person name="Abouelleil A."/>
            <person name="Chapman S.B."/>
            <person name="Priest M."/>
            <person name="Young S.K."/>
            <person name="Wortman J."/>
            <person name="Nusbaum C."/>
            <person name="Birren B."/>
        </authorList>
    </citation>
    <scope>NUCLEOTIDE SEQUENCE [LARGE SCALE GENOMIC DNA]</scope>
    <source>
        <strain evidence="3 4">CBS 40295</strain>
    </source>
</reference>
<comment type="subcellular location">
    <subcellularLocation>
        <location evidence="1">Nucleus</location>
    </subcellularLocation>
</comment>
<keyword evidence="4" id="KW-1185">Reference proteome</keyword>
<dbReference type="OrthoDB" id="3477330at2759"/>
<sequence length="453" mass="51418">MPWSLPPSQHLDGRLFEHWMTMTFDLVCLDPASTGELRQMYFHVAFHHRFVTLYAMLAGSAAHLLALGLVEDTVFVAAQQRAFKAMIDSLGDSALDSRPKLNETGRLQKNHLPALSFDDDSVMASLFLLGPQIINPDDNYVLDKVEYLLRGARALIIERYKYAECQCPLNHPARYVQRYKLDSPIFQCAIRTLAYTDIMACIPCARAPLIGKQYWLDRAVEAASESARNLRPDNDLGYCARMFSLLGDCADAIEGLYVGAMDQVDFEHCRTILNHQLESAACEIPELIDLENSIRSNSSPNHATVETIAAHNSSIKAAICHGLANSIFLLRSTDYQQSSPQVKMLCDRLFKYVYEISIDDSIVTIMLWPLWVLGCESYSDSVNPSRQQITAILEKMYQRRQMKNSENCLVTIKRDIWIDSLAHPLEASDQMQSTQQSAWVRRCWEKRIRPLLA</sequence>
<organism evidence="3 4">
    <name type="scientific">Exophiala mesophila</name>
    <name type="common">Black yeast-like fungus</name>
    <dbReference type="NCBI Taxonomy" id="212818"/>
    <lineage>
        <taxon>Eukaryota</taxon>
        <taxon>Fungi</taxon>
        <taxon>Dikarya</taxon>
        <taxon>Ascomycota</taxon>
        <taxon>Pezizomycotina</taxon>
        <taxon>Eurotiomycetes</taxon>
        <taxon>Chaetothyriomycetidae</taxon>
        <taxon>Chaetothyriales</taxon>
        <taxon>Herpotrichiellaceae</taxon>
        <taxon>Exophiala</taxon>
    </lineage>
</organism>
<evidence type="ECO:0000313" key="3">
    <source>
        <dbReference type="EMBL" id="KIV94444.1"/>
    </source>
</evidence>
<dbReference type="InterPro" id="IPR021858">
    <property type="entry name" value="Fun_TF"/>
</dbReference>
<dbReference type="Pfam" id="PF11951">
    <property type="entry name" value="Fungal_trans_2"/>
    <property type="match status" value="1"/>
</dbReference>
<dbReference type="VEuPathDB" id="FungiDB:PV10_02211"/>
<accession>A0A0D1ZKL5</accession>
<dbReference type="GO" id="GO:0005634">
    <property type="term" value="C:nucleus"/>
    <property type="evidence" value="ECO:0007669"/>
    <property type="project" value="UniProtKB-SubCell"/>
</dbReference>
<name>A0A0D1ZKL5_EXOME</name>
<evidence type="ECO:0000256" key="1">
    <source>
        <dbReference type="ARBA" id="ARBA00004123"/>
    </source>
</evidence>
<evidence type="ECO:0000313" key="4">
    <source>
        <dbReference type="Proteomes" id="UP000054302"/>
    </source>
</evidence>
<evidence type="ECO:0008006" key="5">
    <source>
        <dbReference type="Google" id="ProtNLM"/>
    </source>
</evidence>
<dbReference type="Proteomes" id="UP000054302">
    <property type="component" value="Unassembled WGS sequence"/>
</dbReference>
<gene>
    <name evidence="3" type="ORF">PV10_02211</name>
</gene>
<dbReference type="RefSeq" id="XP_016226018.1">
    <property type="nucleotide sequence ID" value="XM_016366500.1"/>
</dbReference>
<protein>
    <recommendedName>
        <fullName evidence="5">Transcription factor domain-containing protein</fullName>
    </recommendedName>
</protein>
<dbReference type="PANTHER" id="PTHR37534">
    <property type="entry name" value="TRANSCRIPTIONAL ACTIVATOR PROTEIN UGA3"/>
    <property type="match status" value="1"/>
</dbReference>